<evidence type="ECO:0000313" key="1">
    <source>
        <dbReference type="EMBL" id="MCG7978030.1"/>
    </source>
</evidence>
<organism evidence="1 2">
    <name type="scientific">Candidatus Thiodiazotropha taylori</name>
    <dbReference type="NCBI Taxonomy" id="2792791"/>
    <lineage>
        <taxon>Bacteria</taxon>
        <taxon>Pseudomonadati</taxon>
        <taxon>Pseudomonadota</taxon>
        <taxon>Gammaproteobacteria</taxon>
        <taxon>Chromatiales</taxon>
        <taxon>Sedimenticolaceae</taxon>
        <taxon>Candidatus Thiodiazotropha</taxon>
    </lineage>
</organism>
<accession>A0A9E4NJ74</accession>
<gene>
    <name evidence="1" type="ORF">JAY77_07780</name>
</gene>
<dbReference type="AlphaFoldDB" id="A0A9E4NJ74"/>
<reference evidence="1" key="1">
    <citation type="journal article" date="2021" name="Proc. Natl. Acad. Sci. U.S.A.">
        <title>Global biogeography of chemosynthetic symbionts reveals both localized and globally distributed symbiont groups. .</title>
        <authorList>
            <person name="Osvatic J.T."/>
            <person name="Wilkins L.G.E."/>
            <person name="Leibrecht L."/>
            <person name="Leray M."/>
            <person name="Zauner S."/>
            <person name="Polzin J."/>
            <person name="Camacho Y."/>
            <person name="Gros O."/>
            <person name="van Gils J.A."/>
            <person name="Eisen J.A."/>
            <person name="Petersen J.M."/>
            <person name="Yuen B."/>
        </authorList>
    </citation>
    <scope>NUCLEOTIDE SEQUENCE</scope>
    <source>
        <strain evidence="1">MAGclacostrist055</strain>
    </source>
</reference>
<protein>
    <submittedName>
        <fullName evidence="1">Uncharacterized protein</fullName>
    </submittedName>
</protein>
<comment type="caution">
    <text evidence="1">The sequence shown here is derived from an EMBL/GenBank/DDBJ whole genome shotgun (WGS) entry which is preliminary data.</text>
</comment>
<sequence length="50" mass="5726">MTTFERRQISTAQRYNRWAHDECSSLAETAASHISTTLDSKKKADIEVLQ</sequence>
<evidence type="ECO:0000313" key="2">
    <source>
        <dbReference type="Proteomes" id="UP000886674"/>
    </source>
</evidence>
<proteinExistence type="predicted"/>
<dbReference type="Proteomes" id="UP000886674">
    <property type="component" value="Unassembled WGS sequence"/>
</dbReference>
<dbReference type="EMBL" id="JAEPCR010000031">
    <property type="protein sequence ID" value="MCG7978030.1"/>
    <property type="molecule type" value="Genomic_DNA"/>
</dbReference>
<name>A0A9E4NJ74_9GAMM</name>